<dbReference type="EMBL" id="JAHLQJ010000007">
    <property type="protein sequence ID" value="MBU5672207.1"/>
    <property type="molecule type" value="Genomic_DNA"/>
</dbReference>
<accession>A0ABS6FPQ1</accession>
<evidence type="ECO:0008006" key="3">
    <source>
        <dbReference type="Google" id="ProtNLM"/>
    </source>
</evidence>
<reference evidence="1 2" key="1">
    <citation type="submission" date="2021-06" db="EMBL/GenBank/DDBJ databases">
        <authorList>
            <person name="Sun Q."/>
            <person name="Li D."/>
        </authorList>
    </citation>
    <scope>NUCLEOTIDE SEQUENCE [LARGE SCALE GENOMIC DNA]</scope>
    <source>
        <strain evidence="1 2">MSJ-6</strain>
    </source>
</reference>
<dbReference type="RefSeq" id="WP_216478738.1">
    <property type="nucleotide sequence ID" value="NZ_JAHLQJ010000007.1"/>
</dbReference>
<sequence length="291" mass="34602">MLNAISSDEIRSICRQQLEMFEFWSKRLIHDKFSTTYGSEYITHRFSDDNYLFNKSIREGVIRRFESKPGRYSRFVDALLIDDIVAILSNPKFYKDLFYEPLNEAYPDGNVVVRTFLGRLIPIRNNLSHANSISIRSAEQVICYTNDFIDSLKNYYVRENIAMQYNVPLITKVVDSNGNELYRDNHNDPRSGMQWDLTKDTRNYLRPGDSFRVEVEVDPSFDVNEYSIIWRINHIEMKRFKNKNIFNLRILDEHVSINLPIECEIVSNKKWHKYNHYDDCLNIYLRVLPPL</sequence>
<evidence type="ECO:0000313" key="1">
    <source>
        <dbReference type="EMBL" id="MBU5672207.1"/>
    </source>
</evidence>
<comment type="caution">
    <text evidence="1">The sequence shown here is derived from an EMBL/GenBank/DDBJ whole genome shotgun (WGS) entry which is preliminary data.</text>
</comment>
<evidence type="ECO:0000313" key="2">
    <source>
        <dbReference type="Proteomes" id="UP000743001"/>
    </source>
</evidence>
<organism evidence="1 2">
    <name type="scientific">Paenibacillus brevis</name>
    <dbReference type="NCBI Taxonomy" id="2841508"/>
    <lineage>
        <taxon>Bacteria</taxon>
        <taxon>Bacillati</taxon>
        <taxon>Bacillota</taxon>
        <taxon>Bacilli</taxon>
        <taxon>Bacillales</taxon>
        <taxon>Paenibacillaceae</taxon>
        <taxon>Paenibacillus</taxon>
    </lineage>
</organism>
<dbReference type="Proteomes" id="UP000743001">
    <property type="component" value="Unassembled WGS sequence"/>
</dbReference>
<gene>
    <name evidence="1" type="ORF">KQJ23_10270</name>
</gene>
<protein>
    <recommendedName>
        <fullName evidence="3">Swt1-like HEPN domain-containing protein</fullName>
    </recommendedName>
</protein>
<proteinExistence type="predicted"/>
<keyword evidence="2" id="KW-1185">Reference proteome</keyword>
<name>A0ABS6FPQ1_9BACL</name>